<dbReference type="Pfam" id="PF13180">
    <property type="entry name" value="PDZ_2"/>
    <property type="match status" value="2"/>
</dbReference>
<dbReference type="SMART" id="SM00228">
    <property type="entry name" value="PDZ"/>
    <property type="match status" value="2"/>
</dbReference>
<evidence type="ECO:0000256" key="14">
    <source>
        <dbReference type="ARBA" id="ARBA00032850"/>
    </source>
</evidence>
<dbReference type="InterPro" id="IPR001940">
    <property type="entry name" value="Peptidase_S1C"/>
</dbReference>
<comment type="similarity">
    <text evidence="4">Belongs to the peptidase S1C family.</text>
</comment>
<proteinExistence type="inferred from homology"/>
<evidence type="ECO:0000256" key="12">
    <source>
        <dbReference type="ARBA" id="ARBA00022825"/>
    </source>
</evidence>
<dbReference type="InterPro" id="IPR011782">
    <property type="entry name" value="Pept_S1C_Do"/>
</dbReference>
<evidence type="ECO:0000313" key="18">
    <source>
        <dbReference type="Proteomes" id="UP001562159"/>
    </source>
</evidence>
<reference evidence="17 18" key="1">
    <citation type="submission" date="2024-07" db="EMBL/GenBank/DDBJ databases">
        <title>Molecular mechanisms and environmental adaptations of flagellar loss and biofilm growth of Rhodanobacter under environmental stress.</title>
        <authorList>
            <person name="Chen M."/>
        </authorList>
    </citation>
    <scope>NUCLEOTIDE SEQUENCE [LARGE SCALE GENOMIC DNA]</scope>
    <source>
        <strain evidence="17 18">RS22</strain>
    </source>
</reference>
<evidence type="ECO:0000256" key="15">
    <source>
        <dbReference type="SAM" id="SignalP"/>
    </source>
</evidence>
<dbReference type="Gene3D" id="2.30.42.60">
    <property type="match status" value="1"/>
</dbReference>
<comment type="catalytic activity">
    <reaction evidence="1">
        <text>Acts on substrates that are at least partially unfolded. The cleavage site P1 residue is normally between a pair of hydrophobic residues, such as Val-|-Val.</text>
        <dbReference type="EC" id="3.4.21.107"/>
    </reaction>
</comment>
<evidence type="ECO:0000256" key="1">
    <source>
        <dbReference type="ARBA" id="ARBA00001772"/>
    </source>
</evidence>
<comment type="caution">
    <text evidence="17">The sequence shown here is derived from an EMBL/GenBank/DDBJ whole genome shotgun (WGS) entry which is preliminary data.</text>
</comment>
<keyword evidence="10" id="KW-0574">Periplasm</keyword>
<evidence type="ECO:0000259" key="16">
    <source>
        <dbReference type="PROSITE" id="PS50106"/>
    </source>
</evidence>
<feature type="domain" description="PDZ" evidence="16">
    <location>
        <begin position="281"/>
        <end position="365"/>
    </location>
</feature>
<dbReference type="Pfam" id="PF13365">
    <property type="entry name" value="Trypsin_2"/>
    <property type="match status" value="1"/>
</dbReference>
<evidence type="ECO:0000256" key="11">
    <source>
        <dbReference type="ARBA" id="ARBA00022801"/>
    </source>
</evidence>
<gene>
    <name evidence="17" type="ORF">AB7878_16780</name>
</gene>
<evidence type="ECO:0000256" key="3">
    <source>
        <dbReference type="ARBA" id="ARBA00004418"/>
    </source>
</evidence>
<evidence type="ECO:0000256" key="5">
    <source>
        <dbReference type="ARBA" id="ARBA00013035"/>
    </source>
</evidence>
<comment type="subcellular location">
    <subcellularLocation>
        <location evidence="3">Periplasm</location>
    </subcellularLocation>
</comment>
<keyword evidence="18" id="KW-1185">Reference proteome</keyword>
<evidence type="ECO:0000256" key="4">
    <source>
        <dbReference type="ARBA" id="ARBA00010541"/>
    </source>
</evidence>
<dbReference type="SUPFAM" id="SSF50494">
    <property type="entry name" value="Trypsin-like serine proteases"/>
    <property type="match status" value="1"/>
</dbReference>
<dbReference type="PANTHER" id="PTHR22939">
    <property type="entry name" value="SERINE PROTEASE FAMILY S1C HTRA-RELATED"/>
    <property type="match status" value="1"/>
</dbReference>
<dbReference type="SUPFAM" id="SSF50156">
    <property type="entry name" value="PDZ domain-like"/>
    <property type="match status" value="2"/>
</dbReference>
<dbReference type="Proteomes" id="UP001562159">
    <property type="component" value="Unassembled WGS sequence"/>
</dbReference>
<organism evidence="17 18">
    <name type="scientific">Rhodanobacter humi</name>
    <dbReference type="NCBI Taxonomy" id="1888173"/>
    <lineage>
        <taxon>Bacteria</taxon>
        <taxon>Pseudomonadati</taxon>
        <taxon>Pseudomonadota</taxon>
        <taxon>Gammaproteobacteria</taxon>
        <taxon>Lysobacterales</taxon>
        <taxon>Rhodanobacteraceae</taxon>
        <taxon>Rhodanobacter</taxon>
    </lineage>
</organism>
<keyword evidence="12" id="KW-0720">Serine protease</keyword>
<evidence type="ECO:0000256" key="8">
    <source>
        <dbReference type="ARBA" id="ARBA00022729"/>
    </source>
</evidence>
<dbReference type="InterPro" id="IPR036034">
    <property type="entry name" value="PDZ_sf"/>
</dbReference>
<dbReference type="PROSITE" id="PS50106">
    <property type="entry name" value="PDZ"/>
    <property type="match status" value="2"/>
</dbReference>
<keyword evidence="13" id="KW-0346">Stress response</keyword>
<dbReference type="NCBIfam" id="TIGR02037">
    <property type="entry name" value="degP_htrA_DO"/>
    <property type="match status" value="1"/>
</dbReference>
<evidence type="ECO:0000256" key="13">
    <source>
        <dbReference type="ARBA" id="ARBA00023016"/>
    </source>
</evidence>
<dbReference type="CDD" id="cd06779">
    <property type="entry name" value="cpPDZ_Deg_HtrA-like"/>
    <property type="match status" value="1"/>
</dbReference>
<comment type="function">
    <text evidence="2">Might be efficient in the degradation of transiently denatured and unfolded proteins which accumulate in the periplasm following stress conditions.</text>
</comment>
<evidence type="ECO:0000256" key="10">
    <source>
        <dbReference type="ARBA" id="ARBA00022764"/>
    </source>
</evidence>
<evidence type="ECO:0000256" key="2">
    <source>
        <dbReference type="ARBA" id="ARBA00002610"/>
    </source>
</evidence>
<feature type="domain" description="PDZ" evidence="16">
    <location>
        <begin position="394"/>
        <end position="480"/>
    </location>
</feature>
<dbReference type="PRINTS" id="PR00834">
    <property type="entry name" value="PROTEASES2C"/>
</dbReference>
<evidence type="ECO:0000256" key="7">
    <source>
        <dbReference type="ARBA" id="ARBA00022670"/>
    </source>
</evidence>
<evidence type="ECO:0000256" key="6">
    <source>
        <dbReference type="ARBA" id="ARBA00013958"/>
    </source>
</evidence>
<keyword evidence="11" id="KW-0378">Hydrolase</keyword>
<keyword evidence="8 15" id="KW-0732">Signal</keyword>
<evidence type="ECO:0000313" key="17">
    <source>
        <dbReference type="EMBL" id="MEY2184068.1"/>
    </source>
</evidence>
<feature type="signal peptide" evidence="15">
    <location>
        <begin position="1"/>
        <end position="31"/>
    </location>
</feature>
<dbReference type="PANTHER" id="PTHR22939:SF130">
    <property type="entry name" value="PERIPLASMIC SERINE ENDOPROTEASE DEGP-LIKE-RELATED"/>
    <property type="match status" value="1"/>
</dbReference>
<name>A0ABV4AV52_9GAMM</name>
<feature type="chain" id="PRO_5046475785" description="Probable periplasmic serine endoprotease DegP-like" evidence="15">
    <location>
        <begin position="32"/>
        <end position="493"/>
    </location>
</feature>
<sequence>MKSSILRSSRLSLLVCCALAGTVLAVPVVQAQPAPAAASLPDFTGIVQKNAPAVVQVEAKYSGRGKPGVRGLSGQGGMPNDPQAELFRRFFGMPMMPSPAEQAHTSLGSGFIVSGDGYILTNNHVVADADKVIVRLQDRRILDAKVVGTDPTYDIALLKVNAGGSLPTVSIGDSRSLKPGQWVLAIGSPFGFDYTVTQGIVSAIGRNLGSQDQPYTSFIQTDVPINRGNSGGPLFNLQGQVVGINSQIYSGTGGYQGVSFSIPIDVAMNAVEQLKTRGYVTRGQLGVLVQAVDDDMEKAYKLPDASGAAVAEVTAGSGAEKAGIQLGDIILGYDGHVIRSPSDLPPLVGMTKPGTRVPLEILRNGKKETVQVTIGAMPRDQNAVDNGGAAPGANSSGAAALGITVQPLDNATRKQMDLKSGQGVLVGDVTGAVAAQAGLQPGDVILMVNQQPVGSVEAFRAATKDVKAGSTVLLLVRRDGQNRFFGLTVPDGK</sequence>
<dbReference type="CDD" id="cd10839">
    <property type="entry name" value="cpPDZ1_DegP-like"/>
    <property type="match status" value="1"/>
</dbReference>
<protein>
    <recommendedName>
        <fullName evidence="6">Probable periplasmic serine endoprotease DegP-like</fullName>
        <ecNumber evidence="5">3.4.21.107</ecNumber>
    </recommendedName>
    <alternativeName>
        <fullName evidence="14">Protease Do</fullName>
    </alternativeName>
</protein>
<dbReference type="InterPro" id="IPR009003">
    <property type="entry name" value="Peptidase_S1_PA"/>
</dbReference>
<keyword evidence="9" id="KW-0677">Repeat</keyword>
<keyword evidence="7" id="KW-0645">Protease</keyword>
<dbReference type="Gene3D" id="2.30.42.10">
    <property type="match status" value="1"/>
</dbReference>
<dbReference type="InterPro" id="IPR001478">
    <property type="entry name" value="PDZ"/>
</dbReference>
<dbReference type="Gene3D" id="2.40.10.120">
    <property type="match status" value="1"/>
</dbReference>
<dbReference type="EC" id="3.4.21.107" evidence="5"/>
<accession>A0ABV4AV52</accession>
<dbReference type="EMBL" id="JBGBPY010000001">
    <property type="protein sequence ID" value="MEY2184068.1"/>
    <property type="molecule type" value="Genomic_DNA"/>
</dbReference>
<evidence type="ECO:0000256" key="9">
    <source>
        <dbReference type="ARBA" id="ARBA00022737"/>
    </source>
</evidence>